<dbReference type="OrthoDB" id="2847449at2759"/>
<name>A0A0L6UDH2_9BASI</name>
<dbReference type="AlphaFoldDB" id="A0A0L6UDH2"/>
<dbReference type="Proteomes" id="UP000037035">
    <property type="component" value="Unassembled WGS sequence"/>
</dbReference>
<accession>A0A0L6UDH2</accession>
<reference evidence="1 2" key="1">
    <citation type="submission" date="2015-08" db="EMBL/GenBank/DDBJ databases">
        <title>Next Generation Sequencing and Analysis of the Genome of Puccinia sorghi L Schw, the Causal Agent of Maize Common Rust.</title>
        <authorList>
            <person name="Rochi L."/>
            <person name="Burguener G."/>
            <person name="Darino M."/>
            <person name="Turjanski A."/>
            <person name="Kreff E."/>
            <person name="Dieguez M.J."/>
            <person name="Sacco F."/>
        </authorList>
    </citation>
    <scope>NUCLEOTIDE SEQUENCE [LARGE SCALE GENOMIC DNA]</scope>
    <source>
        <strain evidence="1 2">RO10H11247</strain>
    </source>
</reference>
<evidence type="ECO:0000313" key="2">
    <source>
        <dbReference type="Proteomes" id="UP000037035"/>
    </source>
</evidence>
<dbReference type="EMBL" id="LAVV01012516">
    <property type="protein sequence ID" value="KNZ46619.1"/>
    <property type="molecule type" value="Genomic_DNA"/>
</dbReference>
<evidence type="ECO:0000313" key="1">
    <source>
        <dbReference type="EMBL" id="KNZ46619.1"/>
    </source>
</evidence>
<proteinExistence type="predicted"/>
<organism evidence="1 2">
    <name type="scientific">Puccinia sorghi</name>
    <dbReference type="NCBI Taxonomy" id="27349"/>
    <lineage>
        <taxon>Eukaryota</taxon>
        <taxon>Fungi</taxon>
        <taxon>Dikarya</taxon>
        <taxon>Basidiomycota</taxon>
        <taxon>Pucciniomycotina</taxon>
        <taxon>Pucciniomycetes</taxon>
        <taxon>Pucciniales</taxon>
        <taxon>Pucciniaceae</taxon>
        <taxon>Puccinia</taxon>
    </lineage>
</organism>
<protein>
    <submittedName>
        <fullName evidence="1">Uncharacterized protein</fullName>
    </submittedName>
</protein>
<sequence>SNNDIVDSNIVNPLPADVEDKEPDTIMSKTKDADLMEKPNSVLYKTAIESIPLLTQENFSMWHSRVVNLLDLLKIKTAVFSENTILTSSEELVLCTVLAAKIDATIHSNVINHTNKEDGMLIWKLINNYFASTQSANCARVWNNFSMLNYDNLDVNGFITRTRAAIEKMHKKFPKTPELNSISSAITHSGQEMTPDLPTSQQVSLFTDYNSTKCKPNAHNTRAPHPQHSEQSVRSFYSSISHPSMNFVLDSGSSAHMISNLNLFFSIDIKEEGIGRSNSPIRTEIFFFTKFYMFPTSV</sequence>
<feature type="non-terminal residue" evidence="1">
    <location>
        <position position="1"/>
    </location>
</feature>
<keyword evidence="2" id="KW-1185">Reference proteome</keyword>
<gene>
    <name evidence="1" type="ORF">VP01_7119g1</name>
</gene>
<comment type="caution">
    <text evidence="1">The sequence shown here is derived from an EMBL/GenBank/DDBJ whole genome shotgun (WGS) entry which is preliminary data.</text>
</comment>
<dbReference type="VEuPathDB" id="FungiDB:VP01_7119g1"/>